<organism evidence="1 2">
    <name type="scientific">Boletus reticuloceps</name>
    <dbReference type="NCBI Taxonomy" id="495285"/>
    <lineage>
        <taxon>Eukaryota</taxon>
        <taxon>Fungi</taxon>
        <taxon>Dikarya</taxon>
        <taxon>Basidiomycota</taxon>
        <taxon>Agaricomycotina</taxon>
        <taxon>Agaricomycetes</taxon>
        <taxon>Agaricomycetidae</taxon>
        <taxon>Boletales</taxon>
        <taxon>Boletineae</taxon>
        <taxon>Boletaceae</taxon>
        <taxon>Boletoideae</taxon>
        <taxon>Boletus</taxon>
    </lineage>
</organism>
<dbReference type="Gene3D" id="2.60.120.590">
    <property type="entry name" value="Alpha-ketoglutarate-dependent dioxygenase AlkB-like"/>
    <property type="match status" value="1"/>
</dbReference>
<evidence type="ECO:0000313" key="1">
    <source>
        <dbReference type="EMBL" id="KAG6379107.1"/>
    </source>
</evidence>
<accession>A0A8I2YWT2</accession>
<dbReference type="SUPFAM" id="SSF51197">
    <property type="entry name" value="Clavaminate synthase-like"/>
    <property type="match status" value="1"/>
</dbReference>
<sequence>MMHATCQESFKHSIPPQPTLDLYRPLFPHPARPTSLPQPSNCRINITFRFYRPDFHPKSTPRCKCGVPTILRPDMKNHHDGKTDRYWWVCYAGAQNDGKGCDFWRVMDMQAEERGSAFADPGQVGCKDG</sequence>
<dbReference type="GO" id="GO:0006307">
    <property type="term" value="P:DNA alkylation repair"/>
    <property type="evidence" value="ECO:0007669"/>
    <property type="project" value="InterPro"/>
</dbReference>
<keyword evidence="2" id="KW-1185">Reference proteome</keyword>
<dbReference type="OrthoDB" id="545910at2759"/>
<evidence type="ECO:0000313" key="2">
    <source>
        <dbReference type="Proteomes" id="UP000683000"/>
    </source>
</evidence>
<dbReference type="PANTHER" id="PTHR31212:SF4">
    <property type="entry name" value="ALPHA-KETOGLUTARATE-DEPENDENT DIOXYGENASE ALKB HOMOLOG 3"/>
    <property type="match status" value="1"/>
</dbReference>
<name>A0A8I2YWT2_9AGAM</name>
<dbReference type="InterPro" id="IPR032854">
    <property type="entry name" value="ALKBH3"/>
</dbReference>
<dbReference type="EMBL" id="JAGFBS010000005">
    <property type="protein sequence ID" value="KAG6379107.1"/>
    <property type="molecule type" value="Genomic_DNA"/>
</dbReference>
<dbReference type="PANTHER" id="PTHR31212">
    <property type="entry name" value="ALPHA-KETOGLUTARATE-DEPENDENT DIOXYGENASE ALKB HOMOLOG 3"/>
    <property type="match status" value="1"/>
</dbReference>
<reference evidence="1" key="1">
    <citation type="submission" date="2021-03" db="EMBL/GenBank/DDBJ databases">
        <title>Evolutionary innovations through gain and loss of genes in the ectomycorrhizal Boletales.</title>
        <authorList>
            <person name="Wu G."/>
            <person name="Miyauchi S."/>
            <person name="Morin E."/>
            <person name="Yang Z.-L."/>
            <person name="Xu J."/>
            <person name="Martin F.M."/>
        </authorList>
    </citation>
    <scope>NUCLEOTIDE SEQUENCE</scope>
    <source>
        <strain evidence="1">BR01</strain>
    </source>
</reference>
<gene>
    <name evidence="1" type="ORF">JVT61DRAFT_11544</name>
</gene>
<dbReference type="AlphaFoldDB" id="A0A8I2YWT2"/>
<comment type="caution">
    <text evidence="1">The sequence shown here is derived from an EMBL/GenBank/DDBJ whole genome shotgun (WGS) entry which is preliminary data.</text>
</comment>
<proteinExistence type="predicted"/>
<dbReference type="InterPro" id="IPR037151">
    <property type="entry name" value="AlkB-like_sf"/>
</dbReference>
<dbReference type="Proteomes" id="UP000683000">
    <property type="component" value="Unassembled WGS sequence"/>
</dbReference>
<protein>
    <submittedName>
        <fullName evidence="1">Uncharacterized protein</fullName>
    </submittedName>
</protein>
<dbReference type="GO" id="GO:0051213">
    <property type="term" value="F:dioxygenase activity"/>
    <property type="evidence" value="ECO:0007669"/>
    <property type="project" value="InterPro"/>
</dbReference>